<evidence type="ECO:0000313" key="2">
    <source>
        <dbReference type="Proteomes" id="UP000095541"/>
    </source>
</evidence>
<evidence type="ECO:0000313" key="1">
    <source>
        <dbReference type="EMBL" id="CUP72159.1"/>
    </source>
</evidence>
<organism evidence="1 2">
    <name type="scientific">Bacteroides thetaiotaomicron</name>
    <dbReference type="NCBI Taxonomy" id="818"/>
    <lineage>
        <taxon>Bacteria</taxon>
        <taxon>Pseudomonadati</taxon>
        <taxon>Bacteroidota</taxon>
        <taxon>Bacteroidia</taxon>
        <taxon>Bacteroidales</taxon>
        <taxon>Bacteroidaceae</taxon>
        <taxon>Bacteroides</taxon>
    </lineage>
</organism>
<protein>
    <submittedName>
        <fullName evidence="1">Uncharacterized protein</fullName>
    </submittedName>
</protein>
<name>A0A174QPR0_BACT4</name>
<sequence length="257" mass="28812">MLGQGYLVVFQLVQFFPCEEYHLLLDAFQLRVEALVGVVHAVPLLGAPPQEPFQVGYLLHGGRVAQAFHVLEEIHVACQLGFVQCLEGQFLVELLKVFPHCGELLISGVRPAVLRPALLDELPEHLHRCERQGLLLFLLPLFAMQVVESLLHLCGGRHSSLNLERLEDVLYFRIVAQQVGVDFGCALFQFVGAARLYTLLVGVPFGCVDAVARCKLNALAGKYHTHTDRHILHDWYAVLLPAFQRKDDVSLDIHIRV</sequence>
<gene>
    <name evidence="1" type="ORF">ERS852557_01416</name>
</gene>
<dbReference type="Proteomes" id="UP000095541">
    <property type="component" value="Unassembled WGS sequence"/>
</dbReference>
<reference evidence="1 2" key="1">
    <citation type="submission" date="2015-09" db="EMBL/GenBank/DDBJ databases">
        <authorList>
            <consortium name="Pathogen Informatics"/>
        </authorList>
    </citation>
    <scope>NUCLEOTIDE SEQUENCE [LARGE SCALE GENOMIC DNA]</scope>
    <source>
        <strain evidence="1 2">2789STDY5834945</strain>
    </source>
</reference>
<accession>A0A174QPR0</accession>
<dbReference type="AlphaFoldDB" id="A0A174QPR0"/>
<dbReference type="EMBL" id="CZBI01000002">
    <property type="protein sequence ID" value="CUP72159.1"/>
    <property type="molecule type" value="Genomic_DNA"/>
</dbReference>
<proteinExistence type="predicted"/>